<feature type="compositionally biased region" description="Basic and acidic residues" evidence="1">
    <location>
        <begin position="16"/>
        <end position="27"/>
    </location>
</feature>
<feature type="compositionally biased region" description="Basic and acidic residues" evidence="1">
    <location>
        <begin position="38"/>
        <end position="49"/>
    </location>
</feature>
<sequence>MRYEQDDNAGSSRAGEPPRGRDDEHDSSAATDTSADGPEQRADDRKVSAEDSALSAARDKVDAVDEAIEAEFVDDPTSNRSDLRSVVAQWSGELPHPADAERYEAISPGTLDRLIRLKERQMGAVEHELRIDERREETIRSAVDAEADVKRSLAAADRDALQRGQYLSWSISLAAMIAVMVGLSLGYPQALWAIGVPIVQAGASLVRTVTQSRSNGDRRNGNGKESPAGD</sequence>
<keyword evidence="2" id="KW-0812">Transmembrane</keyword>
<evidence type="ECO:0000313" key="3">
    <source>
        <dbReference type="EMBL" id="QDK01135.1"/>
    </source>
</evidence>
<name>A0A514TWS8_9CAUD</name>
<dbReference type="Proteomes" id="UP000320930">
    <property type="component" value="Segment"/>
</dbReference>
<feature type="transmembrane region" description="Helical" evidence="2">
    <location>
        <begin position="166"/>
        <end position="185"/>
    </location>
</feature>
<keyword evidence="4" id="KW-1185">Reference proteome</keyword>
<keyword evidence="2" id="KW-0472">Membrane</keyword>
<gene>
    <name evidence="3" type="primary">29</name>
    <name evidence="3" type="ORF">SEA_PURKY_29</name>
</gene>
<dbReference type="KEGG" id="vg:60336876"/>
<keyword evidence="2" id="KW-1133">Transmembrane helix</keyword>
<feature type="transmembrane region" description="Helical" evidence="2">
    <location>
        <begin position="191"/>
        <end position="210"/>
    </location>
</feature>
<accession>A0A514TWS8</accession>
<evidence type="ECO:0000256" key="2">
    <source>
        <dbReference type="SAM" id="Phobius"/>
    </source>
</evidence>
<evidence type="ECO:0000313" key="4">
    <source>
        <dbReference type="Proteomes" id="UP000320930"/>
    </source>
</evidence>
<evidence type="ECO:0000256" key="1">
    <source>
        <dbReference type="SAM" id="MobiDB-lite"/>
    </source>
</evidence>
<evidence type="ECO:0008006" key="5">
    <source>
        <dbReference type="Google" id="ProtNLM"/>
    </source>
</evidence>
<reference evidence="3 4" key="1">
    <citation type="submission" date="2019-06" db="EMBL/GenBank/DDBJ databases">
        <authorList>
            <person name="English H.B."/>
            <person name="Hanline L.C."/>
            <person name="Salsman M.A."/>
            <person name="Wilgus G.V."/>
            <person name="Purks T."/>
            <person name="Korey C.A."/>
            <person name="Delesalle V.A."/>
            <person name="Garlena R.A."/>
            <person name="Russell D.A."/>
            <person name="Pope W.H."/>
            <person name="Jacobs-Sera D."/>
            <person name="Hatfull G.F."/>
        </authorList>
    </citation>
    <scope>NUCLEOTIDE SEQUENCE [LARGE SCALE GENOMIC DNA]</scope>
</reference>
<proteinExistence type="predicted"/>
<dbReference type="GeneID" id="60336876"/>
<dbReference type="EMBL" id="MN096355">
    <property type="protein sequence ID" value="QDK01135.1"/>
    <property type="molecule type" value="Genomic_DNA"/>
</dbReference>
<feature type="region of interest" description="Disordered" evidence="1">
    <location>
        <begin position="1"/>
        <end position="61"/>
    </location>
</feature>
<feature type="region of interest" description="Disordered" evidence="1">
    <location>
        <begin position="209"/>
        <end position="230"/>
    </location>
</feature>
<dbReference type="RefSeq" id="YP_009965152.1">
    <property type="nucleotide sequence ID" value="NC_051739.1"/>
</dbReference>
<protein>
    <recommendedName>
        <fullName evidence="5">DUF2335 domain-containing protein</fullName>
    </recommendedName>
</protein>
<organism evidence="3 4">
    <name type="scientific">Mycobacterium phage Purky</name>
    <dbReference type="NCBI Taxonomy" id="2593351"/>
    <lineage>
        <taxon>Viruses</taxon>
        <taxon>Duplodnaviria</taxon>
        <taxon>Heunggongvirae</taxon>
        <taxon>Uroviricota</taxon>
        <taxon>Caudoviricetes</taxon>
        <taxon>Pclasvirinae</taxon>
        <taxon>Purkyvirus</taxon>
        <taxon>Purkyvirus purky</taxon>
    </lineage>
</organism>